<evidence type="ECO:0000313" key="2">
    <source>
        <dbReference type="Proteomes" id="UP000186102"/>
    </source>
</evidence>
<comment type="caution">
    <text evidence="1">The sequence shown here is derived from an EMBL/GenBank/DDBJ whole genome shotgun (WGS) entry which is preliminary data.</text>
</comment>
<dbReference type="Proteomes" id="UP000186102">
    <property type="component" value="Unassembled WGS sequence"/>
</dbReference>
<name>A0A1Q8QVR2_9FIRM</name>
<proteinExistence type="predicted"/>
<accession>A0A1Q8QVR2</accession>
<reference evidence="1 2" key="1">
    <citation type="submission" date="2016-09" db="EMBL/GenBank/DDBJ databases">
        <title>Complete genome of Desulfosporosinus sp. OL.</title>
        <authorList>
            <person name="Mardanov A."/>
            <person name="Beletsky A."/>
            <person name="Panova A."/>
            <person name="Karnachuk O."/>
            <person name="Ravin N."/>
        </authorList>
    </citation>
    <scope>NUCLEOTIDE SEQUENCE [LARGE SCALE GENOMIC DNA]</scope>
    <source>
        <strain evidence="1 2">OL</strain>
    </source>
</reference>
<dbReference type="EMBL" id="MLBF01000019">
    <property type="protein sequence ID" value="OLN31417.1"/>
    <property type="molecule type" value="Genomic_DNA"/>
</dbReference>
<keyword evidence="2" id="KW-1185">Reference proteome</keyword>
<gene>
    <name evidence="1" type="ORF">DSOL_2756</name>
</gene>
<dbReference type="AlphaFoldDB" id="A0A1Q8QVR2"/>
<evidence type="ECO:0000313" key="1">
    <source>
        <dbReference type="EMBL" id="OLN31417.1"/>
    </source>
</evidence>
<organism evidence="1 2">
    <name type="scientific">Desulfosporosinus metallidurans</name>
    <dbReference type="NCBI Taxonomy" id="1888891"/>
    <lineage>
        <taxon>Bacteria</taxon>
        <taxon>Bacillati</taxon>
        <taxon>Bacillota</taxon>
        <taxon>Clostridia</taxon>
        <taxon>Eubacteriales</taxon>
        <taxon>Desulfitobacteriaceae</taxon>
        <taxon>Desulfosporosinus</taxon>
    </lineage>
</organism>
<sequence length="39" mass="4749">MGRDSFPVFLKKIYQPKDKNWRSVKYTQVVVKEVFAHDY</sequence>
<protein>
    <submittedName>
        <fullName evidence="1">Uncharacterized protein</fullName>
    </submittedName>
</protein>